<evidence type="ECO:0000256" key="1">
    <source>
        <dbReference type="ARBA" id="ARBA00004167"/>
    </source>
</evidence>
<dbReference type="InterPro" id="IPR007156">
    <property type="entry name" value="MamQ_LemA"/>
</dbReference>
<dbReference type="PANTHER" id="PTHR34478">
    <property type="entry name" value="PROTEIN LEMA"/>
    <property type="match status" value="1"/>
</dbReference>
<keyword evidence="7" id="KW-1185">Reference proteome</keyword>
<name>A0A5B8RT62_9BURK</name>
<dbReference type="KEGG" id="cof:FOZ74_06305"/>
<dbReference type="InterPro" id="IPR023353">
    <property type="entry name" value="LemA-like_dom_sf"/>
</dbReference>
<evidence type="ECO:0000313" key="7">
    <source>
        <dbReference type="Proteomes" id="UP000321199"/>
    </source>
</evidence>
<evidence type="ECO:0000256" key="2">
    <source>
        <dbReference type="ARBA" id="ARBA00008854"/>
    </source>
</evidence>
<accession>A0A5B8RT62</accession>
<dbReference type="OrthoDB" id="9804152at2"/>
<dbReference type="AlphaFoldDB" id="A0A5B8RT62"/>
<evidence type="ECO:0000256" key="4">
    <source>
        <dbReference type="ARBA" id="ARBA00022989"/>
    </source>
</evidence>
<dbReference type="SUPFAM" id="SSF140478">
    <property type="entry name" value="LemA-like"/>
    <property type="match status" value="1"/>
</dbReference>
<dbReference type="EMBL" id="CP042344">
    <property type="protein sequence ID" value="QEA12671.1"/>
    <property type="molecule type" value="Genomic_DNA"/>
</dbReference>
<gene>
    <name evidence="6" type="ORF">FOZ74_06305</name>
</gene>
<dbReference type="GO" id="GO:0016020">
    <property type="term" value="C:membrane"/>
    <property type="evidence" value="ECO:0007669"/>
    <property type="project" value="UniProtKB-SubCell"/>
</dbReference>
<dbReference type="Proteomes" id="UP000321199">
    <property type="component" value="Chromosome"/>
</dbReference>
<comment type="similarity">
    <text evidence="2">Belongs to the LemA family.</text>
</comment>
<dbReference type="Gene3D" id="1.20.1440.20">
    <property type="entry name" value="LemA-like domain"/>
    <property type="match status" value="1"/>
</dbReference>
<proteinExistence type="inferred from homology"/>
<sequence length="181" mass="19214">MSWMHVAIFALAIAVFWMVGAYNRLVRQRAAVLQAFGALDAFYLRWITLTGECLAALREPEGDAGLADARAAVDAATGQLGASLAVARARPLDGAAIAALGAGTQALAAAWQGLRQQAEGAPQAARTALALWGRQYEALRQQSLPTREAFNAAVQAYNAAIGQFPANVLAWLFSFRRSQGL</sequence>
<keyword evidence="3" id="KW-0812">Transmembrane</keyword>
<dbReference type="PANTHER" id="PTHR34478:SF1">
    <property type="entry name" value="PROTEIN LEMA"/>
    <property type="match status" value="1"/>
</dbReference>
<dbReference type="RefSeq" id="WP_146912266.1">
    <property type="nucleotide sequence ID" value="NZ_CP042344.1"/>
</dbReference>
<reference evidence="6 7" key="1">
    <citation type="submission" date="2019-07" db="EMBL/GenBank/DDBJ databases">
        <title>Complete genome sequence of Comamonas sp. NLF 7-7 isolated from livestock.</title>
        <authorList>
            <person name="Kim D.H."/>
            <person name="Kim J.G."/>
        </authorList>
    </citation>
    <scope>NUCLEOTIDE SEQUENCE [LARGE SCALE GENOMIC DNA]</scope>
    <source>
        <strain evidence="6 7">NLF 7-7</strain>
    </source>
</reference>
<keyword evidence="4" id="KW-1133">Transmembrane helix</keyword>
<keyword evidence="5" id="KW-0472">Membrane</keyword>
<protein>
    <submittedName>
        <fullName evidence="6">LemA family protein</fullName>
    </submittedName>
</protein>
<evidence type="ECO:0000256" key="3">
    <source>
        <dbReference type="ARBA" id="ARBA00022692"/>
    </source>
</evidence>
<organism evidence="6 7">
    <name type="scientific">Comamonas flocculans</name>
    <dbReference type="NCBI Taxonomy" id="2597701"/>
    <lineage>
        <taxon>Bacteria</taxon>
        <taxon>Pseudomonadati</taxon>
        <taxon>Pseudomonadota</taxon>
        <taxon>Betaproteobacteria</taxon>
        <taxon>Burkholderiales</taxon>
        <taxon>Comamonadaceae</taxon>
        <taxon>Comamonas</taxon>
    </lineage>
</organism>
<dbReference type="Pfam" id="PF04011">
    <property type="entry name" value="LemA"/>
    <property type="match status" value="1"/>
</dbReference>
<evidence type="ECO:0000256" key="5">
    <source>
        <dbReference type="ARBA" id="ARBA00023136"/>
    </source>
</evidence>
<evidence type="ECO:0000313" key="6">
    <source>
        <dbReference type="EMBL" id="QEA12671.1"/>
    </source>
</evidence>
<comment type="subcellular location">
    <subcellularLocation>
        <location evidence="1">Membrane</location>
        <topology evidence="1">Single-pass membrane protein</topology>
    </subcellularLocation>
</comment>